<protein>
    <recommendedName>
        <fullName evidence="6">Probable septum site-determining protein MinC</fullName>
    </recommendedName>
</protein>
<dbReference type="NCBIfam" id="TIGR01222">
    <property type="entry name" value="minC"/>
    <property type="match status" value="1"/>
</dbReference>
<dbReference type="KEGG" id="asoc:CB4_01168"/>
<dbReference type="Pfam" id="PF03775">
    <property type="entry name" value="MinC_C"/>
    <property type="match status" value="1"/>
</dbReference>
<dbReference type="PANTHER" id="PTHR34108">
    <property type="entry name" value="SEPTUM SITE-DETERMINING PROTEIN MINC"/>
    <property type="match status" value="1"/>
</dbReference>
<dbReference type="GO" id="GO:1901891">
    <property type="term" value="P:regulation of cell septum assembly"/>
    <property type="evidence" value="ECO:0007669"/>
    <property type="project" value="InterPro"/>
</dbReference>
<dbReference type="InterPro" id="IPR036145">
    <property type="entry name" value="MinC_C_sf"/>
</dbReference>
<accession>A0A0U5B9V4</accession>
<dbReference type="HAMAP" id="MF_00267">
    <property type="entry name" value="MinC"/>
    <property type="match status" value="1"/>
</dbReference>
<dbReference type="InterPro" id="IPR055219">
    <property type="entry name" value="MinC_N_1"/>
</dbReference>
<keyword evidence="2 6" id="KW-0132">Cell division</keyword>
<name>A0A0U5B9V4_9BACL</name>
<evidence type="ECO:0000256" key="3">
    <source>
        <dbReference type="ARBA" id="ARBA00023210"/>
    </source>
</evidence>
<dbReference type="Pfam" id="PF22642">
    <property type="entry name" value="MinC_N_1"/>
    <property type="match status" value="1"/>
</dbReference>
<proteinExistence type="inferred from homology"/>
<feature type="domain" description="Septum site-determining protein MinC N-terminal" evidence="8">
    <location>
        <begin position="8"/>
        <end position="85"/>
    </location>
</feature>
<dbReference type="EMBL" id="AP017312">
    <property type="protein sequence ID" value="BAU26999.1"/>
    <property type="molecule type" value="Genomic_DNA"/>
</dbReference>
<evidence type="ECO:0000259" key="8">
    <source>
        <dbReference type="Pfam" id="PF22642"/>
    </source>
</evidence>
<evidence type="ECO:0000256" key="2">
    <source>
        <dbReference type="ARBA" id="ARBA00022618"/>
    </source>
</evidence>
<dbReference type="InterPro" id="IPR005526">
    <property type="entry name" value="Septum_form_inhib_MinC_C"/>
</dbReference>
<evidence type="ECO:0000313" key="9">
    <source>
        <dbReference type="EMBL" id="BAU26999.1"/>
    </source>
</evidence>
<evidence type="ECO:0000256" key="5">
    <source>
        <dbReference type="ARBA" id="ARBA00046874"/>
    </source>
</evidence>
<evidence type="ECO:0000313" key="10">
    <source>
        <dbReference type="Proteomes" id="UP000217696"/>
    </source>
</evidence>
<evidence type="ECO:0000259" key="7">
    <source>
        <dbReference type="Pfam" id="PF03775"/>
    </source>
</evidence>
<comment type="function">
    <text evidence="6">Cell division inhibitor that blocks the formation of polar Z ring septums. Rapidly oscillates between the poles of the cell to destabilize FtsZ filaments that have formed before they mature into polar Z rings. Prevents FtsZ polymerization.</text>
</comment>
<dbReference type="Gene3D" id="3.30.160.540">
    <property type="match status" value="1"/>
</dbReference>
<comment type="subunit">
    <text evidence="5 6">Interacts with MinD and FtsZ.</text>
</comment>
<dbReference type="Proteomes" id="UP000217696">
    <property type="component" value="Chromosome"/>
</dbReference>
<evidence type="ECO:0000256" key="1">
    <source>
        <dbReference type="ARBA" id="ARBA00006291"/>
    </source>
</evidence>
<reference evidence="9 10" key="1">
    <citation type="submission" date="2015-12" db="EMBL/GenBank/DDBJ databases">
        <title>Genome sequence of Aneurinibacillus soli.</title>
        <authorList>
            <person name="Lee J.S."/>
            <person name="Lee K.C."/>
            <person name="Kim K.K."/>
            <person name="Lee B.W."/>
        </authorList>
    </citation>
    <scope>NUCLEOTIDE SEQUENCE [LARGE SCALE GENOMIC DNA]</scope>
    <source>
        <strain evidence="9 10">CB4</strain>
    </source>
</reference>
<gene>
    <name evidence="6 9" type="primary">minC</name>
    <name evidence="9" type="ORF">CB4_01168</name>
</gene>
<dbReference type="PANTHER" id="PTHR34108:SF1">
    <property type="entry name" value="SEPTUM SITE-DETERMINING PROTEIN MINC"/>
    <property type="match status" value="1"/>
</dbReference>
<dbReference type="Gene3D" id="2.160.20.70">
    <property type="match status" value="1"/>
</dbReference>
<sequence length="222" mass="24840">MVKLKQNVWIKGTKDGLVFHLDDACAFSDLLDELQEKVHNSHQQILSGPIISVVLKFGRRYVTAEQEESVREILRHRGNLVVRKVESDVITREEALQDKLSAQMQIYSRTVRSGQVIRHNGDLLLLGDVNSGALVVCTGSVYVLGSLRGTVHAGAEGSGEAIIVAYDFIPSQVRIANVLFPDSLEAEQIKRMEFVYLEDNHLIKAPMSQLHRIRPNLGQFVI</sequence>
<organism evidence="9 10">
    <name type="scientific">Aneurinibacillus soli</name>
    <dbReference type="NCBI Taxonomy" id="1500254"/>
    <lineage>
        <taxon>Bacteria</taxon>
        <taxon>Bacillati</taxon>
        <taxon>Bacillota</taxon>
        <taxon>Bacilli</taxon>
        <taxon>Bacillales</taxon>
        <taxon>Paenibacillaceae</taxon>
        <taxon>Aneurinibacillus group</taxon>
        <taxon>Aneurinibacillus</taxon>
    </lineage>
</organism>
<dbReference type="GO" id="GO:0000917">
    <property type="term" value="P:division septum assembly"/>
    <property type="evidence" value="ECO:0007669"/>
    <property type="project" value="UniProtKB-KW"/>
</dbReference>
<dbReference type="AlphaFoldDB" id="A0A0U5B9V4"/>
<comment type="similarity">
    <text evidence="1 6">Belongs to the MinC family.</text>
</comment>
<feature type="domain" description="Septum formation inhibitor MinC C-terminal" evidence="7">
    <location>
        <begin position="106"/>
        <end position="202"/>
    </location>
</feature>
<evidence type="ECO:0000256" key="6">
    <source>
        <dbReference type="HAMAP-Rule" id="MF_00267"/>
    </source>
</evidence>
<dbReference type="SUPFAM" id="SSF63848">
    <property type="entry name" value="Cell-division inhibitor MinC, C-terminal domain"/>
    <property type="match status" value="1"/>
</dbReference>
<keyword evidence="4 6" id="KW-0131">Cell cycle</keyword>
<dbReference type="InterPro" id="IPR016098">
    <property type="entry name" value="CAP/MinC_C"/>
</dbReference>
<dbReference type="InterPro" id="IPR013033">
    <property type="entry name" value="MinC"/>
</dbReference>
<keyword evidence="10" id="KW-1185">Reference proteome</keyword>
<dbReference type="GO" id="GO:0000902">
    <property type="term" value="P:cell morphogenesis"/>
    <property type="evidence" value="ECO:0007669"/>
    <property type="project" value="InterPro"/>
</dbReference>
<keyword evidence="3 6" id="KW-0717">Septation</keyword>
<dbReference type="RefSeq" id="WP_096463994.1">
    <property type="nucleotide sequence ID" value="NZ_AP017312.1"/>
</dbReference>
<dbReference type="OrthoDB" id="9790810at2"/>
<evidence type="ECO:0000256" key="4">
    <source>
        <dbReference type="ARBA" id="ARBA00023306"/>
    </source>
</evidence>